<reference evidence="2" key="1">
    <citation type="journal article" date="2023" name="Mol. Plant Microbe Interact.">
        <title>Elucidating the Obligate Nature and Biological Capacity of an Invasive Fungal Corn Pathogen.</title>
        <authorList>
            <person name="MacCready J.S."/>
            <person name="Roggenkamp E.M."/>
            <person name="Gdanetz K."/>
            <person name="Chilvers M.I."/>
        </authorList>
    </citation>
    <scope>NUCLEOTIDE SEQUENCE</scope>
    <source>
        <strain evidence="2">PM02</strain>
    </source>
</reference>
<accession>A0AAD9I334</accession>
<dbReference type="InterPro" id="IPR013830">
    <property type="entry name" value="SGNH_hydro"/>
</dbReference>
<sequence>MAKPIPQVVLFGDSLFQGSTDLLDGFSFQAALQSHCIRRLDVVNRGLSGYNTSQALKALPDMFVAPSETGPHLEYLFILFGANDACVRLPTNTQQHVPLDTFAANLRALATHPLIAAHRPRRVFLVTPPPLDEIRTRRLDLASGHPASQRQAKVSAAYSEAVRRVAAELEGAVELVDLYKAIMDVAVAKTTGAVGATGSLLGDPECGQRGHLEHLLPDGLHMSGEAYRIFFAIVKPLIGKEWEEAPPEDRAGYVLPDWRVASPR</sequence>
<keyword evidence="3" id="KW-1185">Reference proteome</keyword>
<dbReference type="CDD" id="cd01838">
    <property type="entry name" value="Isoamyl_acetate_hydrolase_like"/>
    <property type="match status" value="1"/>
</dbReference>
<comment type="caution">
    <text evidence="2">The sequence shown here is derived from an EMBL/GenBank/DDBJ whole genome shotgun (WGS) entry which is preliminary data.</text>
</comment>
<gene>
    <name evidence="2" type="ORF">P8C59_004804</name>
</gene>
<dbReference type="EMBL" id="JAQQPM010000003">
    <property type="protein sequence ID" value="KAK2070298.1"/>
    <property type="molecule type" value="Genomic_DNA"/>
</dbReference>
<dbReference type="InterPro" id="IPR036514">
    <property type="entry name" value="SGNH_hydro_sf"/>
</dbReference>
<dbReference type="Pfam" id="PF13472">
    <property type="entry name" value="Lipase_GDSL_2"/>
    <property type="match status" value="1"/>
</dbReference>
<organism evidence="2 3">
    <name type="scientific">Phyllachora maydis</name>
    <dbReference type="NCBI Taxonomy" id="1825666"/>
    <lineage>
        <taxon>Eukaryota</taxon>
        <taxon>Fungi</taxon>
        <taxon>Dikarya</taxon>
        <taxon>Ascomycota</taxon>
        <taxon>Pezizomycotina</taxon>
        <taxon>Sordariomycetes</taxon>
        <taxon>Sordariomycetidae</taxon>
        <taxon>Phyllachorales</taxon>
        <taxon>Phyllachoraceae</taxon>
        <taxon>Phyllachora</taxon>
    </lineage>
</organism>
<dbReference type="AlphaFoldDB" id="A0AAD9I334"/>
<feature type="domain" description="SGNH hydrolase-type esterase" evidence="1">
    <location>
        <begin position="10"/>
        <end position="229"/>
    </location>
</feature>
<dbReference type="PANTHER" id="PTHR14209">
    <property type="entry name" value="ISOAMYL ACETATE-HYDROLYZING ESTERASE 1"/>
    <property type="match status" value="1"/>
</dbReference>
<dbReference type="InterPro" id="IPR045136">
    <property type="entry name" value="Iah1-like"/>
</dbReference>
<dbReference type="PANTHER" id="PTHR14209:SF19">
    <property type="entry name" value="ISOAMYL ACETATE-HYDROLYZING ESTERASE 1 HOMOLOG"/>
    <property type="match status" value="1"/>
</dbReference>
<evidence type="ECO:0000259" key="1">
    <source>
        <dbReference type="Pfam" id="PF13472"/>
    </source>
</evidence>
<dbReference type="Proteomes" id="UP001217918">
    <property type="component" value="Unassembled WGS sequence"/>
</dbReference>
<protein>
    <recommendedName>
        <fullName evidence="1">SGNH hydrolase-type esterase domain-containing protein</fullName>
    </recommendedName>
</protein>
<name>A0AAD9I334_9PEZI</name>
<evidence type="ECO:0000313" key="2">
    <source>
        <dbReference type="EMBL" id="KAK2070298.1"/>
    </source>
</evidence>
<evidence type="ECO:0000313" key="3">
    <source>
        <dbReference type="Proteomes" id="UP001217918"/>
    </source>
</evidence>
<dbReference type="SUPFAM" id="SSF52266">
    <property type="entry name" value="SGNH hydrolase"/>
    <property type="match status" value="1"/>
</dbReference>
<dbReference type="Gene3D" id="3.40.50.1110">
    <property type="entry name" value="SGNH hydrolase"/>
    <property type="match status" value="1"/>
</dbReference>
<proteinExistence type="predicted"/>